<keyword evidence="2" id="KW-1133">Transmembrane helix</keyword>
<keyword evidence="4" id="KW-1185">Reference proteome</keyword>
<protein>
    <recommendedName>
        <fullName evidence="5">DUF2631 domain-containing protein</fullName>
    </recommendedName>
</protein>
<evidence type="ECO:0008006" key="5">
    <source>
        <dbReference type="Google" id="ProtNLM"/>
    </source>
</evidence>
<keyword evidence="2" id="KW-0812">Transmembrane</keyword>
<evidence type="ECO:0000313" key="4">
    <source>
        <dbReference type="Proteomes" id="UP000653076"/>
    </source>
</evidence>
<gene>
    <name evidence="3" type="ORF">Vqi01_23310</name>
</gene>
<evidence type="ECO:0000313" key="3">
    <source>
        <dbReference type="EMBL" id="GIJ27169.1"/>
    </source>
</evidence>
<evidence type="ECO:0000256" key="2">
    <source>
        <dbReference type="SAM" id="Phobius"/>
    </source>
</evidence>
<comment type="caution">
    <text evidence="3">The sequence shown here is derived from an EMBL/GenBank/DDBJ whole genome shotgun (WGS) entry which is preliminary data.</text>
</comment>
<dbReference type="EMBL" id="BOPC01000029">
    <property type="protein sequence ID" value="GIJ27169.1"/>
    <property type="molecule type" value="Genomic_DNA"/>
</dbReference>
<feature type="transmembrane region" description="Helical" evidence="2">
    <location>
        <begin position="66"/>
        <end position="84"/>
    </location>
</feature>
<accession>A0ABQ4JAG8</accession>
<name>A0ABQ4JAG8_9ACTN</name>
<evidence type="ECO:0000256" key="1">
    <source>
        <dbReference type="SAM" id="MobiDB-lite"/>
    </source>
</evidence>
<reference evidence="3 4" key="1">
    <citation type="submission" date="2021-01" db="EMBL/GenBank/DDBJ databases">
        <title>Whole genome shotgun sequence of Verrucosispora qiuiae NBRC 106684.</title>
        <authorList>
            <person name="Komaki H."/>
            <person name="Tamura T."/>
        </authorList>
    </citation>
    <scope>NUCLEOTIDE SEQUENCE [LARGE SCALE GENOMIC DNA]</scope>
    <source>
        <strain evidence="3 4">NBRC 106684</strain>
    </source>
</reference>
<organism evidence="3 4">
    <name type="scientific">Micromonospora qiuiae</name>
    <dbReference type="NCBI Taxonomy" id="502268"/>
    <lineage>
        <taxon>Bacteria</taxon>
        <taxon>Bacillati</taxon>
        <taxon>Actinomycetota</taxon>
        <taxon>Actinomycetes</taxon>
        <taxon>Micromonosporales</taxon>
        <taxon>Micromonosporaceae</taxon>
        <taxon>Micromonospora</taxon>
    </lineage>
</organism>
<keyword evidence="2" id="KW-0472">Membrane</keyword>
<feature type="transmembrane region" description="Helical" evidence="2">
    <location>
        <begin position="96"/>
        <end position="114"/>
    </location>
</feature>
<feature type="region of interest" description="Disordered" evidence="1">
    <location>
        <begin position="1"/>
        <end position="47"/>
    </location>
</feature>
<dbReference type="Proteomes" id="UP000653076">
    <property type="component" value="Unassembled WGS sequence"/>
</dbReference>
<sequence length="133" mass="13881">MPDERVALRGGQDGVAPTQDLSRDGHAGSLVAGAAGPGRSTVEIGGPTDRVLPAPTYWNPHRRNDMLAIAAAAVFGFALLLDLLDTDLGAPDLFNWNTLVLIGLLLLALYLAGVGRGPGGGGRWYRGRRPGRG</sequence>
<proteinExistence type="predicted"/>